<gene>
    <name evidence="2" type="ORF">BI308_07305</name>
</gene>
<dbReference type="AlphaFoldDB" id="A0A1L9QU59"/>
<feature type="transmembrane region" description="Helical" evidence="1">
    <location>
        <begin position="26"/>
        <end position="48"/>
    </location>
</feature>
<name>A0A1L9QU59_9CYAN</name>
<comment type="caution">
    <text evidence="2">The sequence shown here is derived from an EMBL/GenBank/DDBJ whole genome shotgun (WGS) entry which is preliminary data.</text>
</comment>
<feature type="transmembrane region" description="Helical" evidence="1">
    <location>
        <begin position="172"/>
        <end position="189"/>
    </location>
</feature>
<accession>A0A1L9QU59</accession>
<evidence type="ECO:0000313" key="2">
    <source>
        <dbReference type="EMBL" id="OJJ26203.1"/>
    </source>
</evidence>
<dbReference type="Pfam" id="PF12263">
    <property type="entry name" value="DUF3611"/>
    <property type="match status" value="1"/>
</dbReference>
<keyword evidence="3" id="KW-1185">Reference proteome</keyword>
<feature type="transmembrane region" description="Helical" evidence="1">
    <location>
        <begin position="112"/>
        <end position="136"/>
    </location>
</feature>
<keyword evidence="1" id="KW-1133">Transmembrane helix</keyword>
<feature type="transmembrane region" description="Helical" evidence="1">
    <location>
        <begin position="63"/>
        <end position="83"/>
    </location>
</feature>
<dbReference type="Proteomes" id="UP000183940">
    <property type="component" value="Unassembled WGS sequence"/>
</dbReference>
<protein>
    <recommendedName>
        <fullName evidence="4">DUF3611 domain-containing protein</fullName>
    </recommendedName>
</protein>
<evidence type="ECO:0008006" key="4">
    <source>
        <dbReference type="Google" id="ProtNLM"/>
    </source>
</evidence>
<sequence>MPENDQFYALPPAVEKFSGNLRLTAWISFWTQVVLGAIASIIFLFALIGQETRAGIQDPGRGGGAFFAICGLLVLYFSIVQAFRYTRLARQLRSPDSSVRPTKAATIQMIKFGLVCNIVGMSLSLLAAEAITGILLGKSLFQPQGLIPTGADLGRFIEPIDLFVLLGNTHTTVSHFVSIVGSLWLLNAINRPKS</sequence>
<dbReference type="STRING" id="1925591.BI308_07305"/>
<keyword evidence="1" id="KW-0812">Transmembrane</keyword>
<organism evidence="2 3">
    <name type="scientific">Roseofilum reptotaenium AO1-A</name>
    <dbReference type="NCBI Taxonomy" id="1925591"/>
    <lineage>
        <taxon>Bacteria</taxon>
        <taxon>Bacillati</taxon>
        <taxon>Cyanobacteriota</taxon>
        <taxon>Cyanophyceae</taxon>
        <taxon>Desertifilales</taxon>
        <taxon>Desertifilaceae</taxon>
        <taxon>Roseofilum</taxon>
    </lineage>
</organism>
<proteinExistence type="predicted"/>
<evidence type="ECO:0000256" key="1">
    <source>
        <dbReference type="SAM" id="Phobius"/>
    </source>
</evidence>
<dbReference type="EMBL" id="MLAW01000009">
    <property type="protein sequence ID" value="OJJ26203.1"/>
    <property type="molecule type" value="Genomic_DNA"/>
</dbReference>
<dbReference type="InterPro" id="IPR022051">
    <property type="entry name" value="DUF3611"/>
</dbReference>
<reference evidence="2" key="1">
    <citation type="submission" date="2016-10" db="EMBL/GenBank/DDBJ databases">
        <title>CRISPR-Cas defence system in Roseofilum reptotaenium: evidence of a bacteriophage-cyanobacterium arms race in the coral black band disease.</title>
        <authorList>
            <person name="Buerger P."/>
            <person name="Wood-Charlson E.M."/>
            <person name="Weynberg K.D."/>
            <person name="Willis B."/>
            <person name="Van Oppen M.J."/>
        </authorList>
    </citation>
    <scope>NUCLEOTIDE SEQUENCE [LARGE SCALE GENOMIC DNA]</scope>
    <source>
        <strain evidence="2">AO1-A</strain>
    </source>
</reference>
<dbReference type="PANTHER" id="PTHR34548:SF2">
    <property type="entry name" value="PROTEIN TIC 21, CHLOROPLASTIC"/>
    <property type="match status" value="1"/>
</dbReference>
<keyword evidence="1" id="KW-0472">Membrane</keyword>
<evidence type="ECO:0000313" key="3">
    <source>
        <dbReference type="Proteomes" id="UP000183940"/>
    </source>
</evidence>
<dbReference type="PANTHER" id="PTHR34548">
    <property type="entry name" value="PROTEIN TIC 21, CHLOROPLASTIC"/>
    <property type="match status" value="1"/>
</dbReference>